<proteinExistence type="predicted"/>
<dbReference type="EMBL" id="VSSQ01040646">
    <property type="protein sequence ID" value="MPM93943.1"/>
    <property type="molecule type" value="Genomic_DNA"/>
</dbReference>
<organism evidence="1">
    <name type="scientific">bioreactor metagenome</name>
    <dbReference type="NCBI Taxonomy" id="1076179"/>
    <lineage>
        <taxon>unclassified sequences</taxon>
        <taxon>metagenomes</taxon>
        <taxon>ecological metagenomes</taxon>
    </lineage>
</organism>
<dbReference type="AlphaFoldDB" id="A0A645DZA6"/>
<sequence length="58" mass="6471">MLLINYEAPNGKKLHNRLWNGGNGTGVIKLYQKKGGKMTLLDEIEAKNIGCEYGEYGE</sequence>
<reference evidence="1" key="1">
    <citation type="submission" date="2019-08" db="EMBL/GenBank/DDBJ databases">
        <authorList>
            <person name="Kucharzyk K."/>
            <person name="Murdoch R.W."/>
            <person name="Higgins S."/>
            <person name="Loffler F."/>
        </authorList>
    </citation>
    <scope>NUCLEOTIDE SEQUENCE</scope>
</reference>
<comment type="caution">
    <text evidence="1">The sequence shown here is derived from an EMBL/GenBank/DDBJ whole genome shotgun (WGS) entry which is preliminary data.</text>
</comment>
<gene>
    <name evidence="1" type="ORF">SDC9_141085</name>
</gene>
<protein>
    <submittedName>
        <fullName evidence="1">Uncharacterized protein</fullName>
    </submittedName>
</protein>
<evidence type="ECO:0000313" key="1">
    <source>
        <dbReference type="EMBL" id="MPM93943.1"/>
    </source>
</evidence>
<accession>A0A645DZA6</accession>
<name>A0A645DZA6_9ZZZZ</name>